<name>A0ABW6SLP6_9ACTN</name>
<proteinExistence type="predicted"/>
<evidence type="ECO:0000259" key="1">
    <source>
        <dbReference type="Pfam" id="PF04149"/>
    </source>
</evidence>
<organism evidence="2 3">
    <name type="scientific">Microtetraspora malaysiensis</name>
    <dbReference type="NCBI Taxonomy" id="161358"/>
    <lineage>
        <taxon>Bacteria</taxon>
        <taxon>Bacillati</taxon>
        <taxon>Actinomycetota</taxon>
        <taxon>Actinomycetes</taxon>
        <taxon>Streptosporangiales</taxon>
        <taxon>Streptosporangiaceae</taxon>
        <taxon>Microtetraspora</taxon>
    </lineage>
</organism>
<evidence type="ECO:0000313" key="3">
    <source>
        <dbReference type="Proteomes" id="UP001602013"/>
    </source>
</evidence>
<feature type="domain" description="DUF397" evidence="1">
    <location>
        <begin position="2"/>
        <end position="36"/>
    </location>
</feature>
<dbReference type="RefSeq" id="WP_387410102.1">
    <property type="nucleotide sequence ID" value="NZ_JBIASD010000005.1"/>
</dbReference>
<keyword evidence="3" id="KW-1185">Reference proteome</keyword>
<dbReference type="EMBL" id="JBIASD010000005">
    <property type="protein sequence ID" value="MFF3665881.1"/>
    <property type="molecule type" value="Genomic_DNA"/>
</dbReference>
<gene>
    <name evidence="2" type="ORF">ACFYXI_09830</name>
</gene>
<comment type="caution">
    <text evidence="2">The sequence shown here is derived from an EMBL/GenBank/DDBJ whole genome shotgun (WGS) entry which is preliminary data.</text>
</comment>
<reference evidence="2 3" key="1">
    <citation type="submission" date="2024-10" db="EMBL/GenBank/DDBJ databases">
        <title>The Natural Products Discovery Center: Release of the First 8490 Sequenced Strains for Exploring Actinobacteria Biosynthetic Diversity.</title>
        <authorList>
            <person name="Kalkreuter E."/>
            <person name="Kautsar S.A."/>
            <person name="Yang D."/>
            <person name="Bader C.D."/>
            <person name="Teijaro C.N."/>
            <person name="Fluegel L."/>
            <person name="Davis C.M."/>
            <person name="Simpson J.R."/>
            <person name="Lauterbach L."/>
            <person name="Steele A.D."/>
            <person name="Gui C."/>
            <person name="Meng S."/>
            <person name="Li G."/>
            <person name="Viehrig K."/>
            <person name="Ye F."/>
            <person name="Su P."/>
            <person name="Kiefer A.F."/>
            <person name="Nichols A."/>
            <person name="Cepeda A.J."/>
            <person name="Yan W."/>
            <person name="Fan B."/>
            <person name="Jiang Y."/>
            <person name="Adhikari A."/>
            <person name="Zheng C.-J."/>
            <person name="Schuster L."/>
            <person name="Cowan T.M."/>
            <person name="Smanski M.J."/>
            <person name="Chevrette M.G."/>
            <person name="De Carvalho L.P.S."/>
            <person name="Shen B."/>
        </authorList>
    </citation>
    <scope>NUCLEOTIDE SEQUENCE [LARGE SCALE GENOMIC DNA]</scope>
    <source>
        <strain evidence="2 3">NPDC002173</strain>
    </source>
</reference>
<dbReference type="Proteomes" id="UP001602013">
    <property type="component" value="Unassembled WGS sequence"/>
</dbReference>
<evidence type="ECO:0000313" key="2">
    <source>
        <dbReference type="EMBL" id="MFF3665881.1"/>
    </source>
</evidence>
<accession>A0ABW6SLP6</accession>
<dbReference type="InterPro" id="IPR007278">
    <property type="entry name" value="DUF397"/>
</dbReference>
<sequence>MEVAGNLPDIIAIRDSKSPELLFRPAEWRASISGVKDGDSTEHLNQELPTVAMSALRLRHFVE</sequence>
<protein>
    <submittedName>
        <fullName evidence="2">DUF397 domain-containing protein</fullName>
    </submittedName>
</protein>
<dbReference type="Pfam" id="PF04149">
    <property type="entry name" value="DUF397"/>
    <property type="match status" value="1"/>
</dbReference>